<feature type="transmembrane region" description="Helical" evidence="1">
    <location>
        <begin position="64"/>
        <end position="88"/>
    </location>
</feature>
<dbReference type="WBParaSite" id="nRc.2.0.1.t16693-RA">
    <property type="protein sequence ID" value="nRc.2.0.1.t16693-RA"/>
    <property type="gene ID" value="nRc.2.0.1.g16693"/>
</dbReference>
<sequence length="208" mass="22964">MELNILNESNFFYFNSTFSGIEKHSLPNASIGVIFMIIGFIGLITSIDIKVFIHKQYPATTLSIYLTILSAVDLILLLTVAIFSKIYIFVQWGGSSKLASFYNRAMIVMFPVSMIVFTSSIWITCALSVHYLTNTINLQLIIDKATGISILASISKASSTFAKMLLAKAMVSCILEHPTHLVNKLCKLASATDSSSTITLYVWAASRR</sequence>
<name>A0A915IR66_ROMCU</name>
<protein>
    <submittedName>
        <fullName evidence="3">G-protein coupled receptors family 1 profile domain-containing protein</fullName>
    </submittedName>
</protein>
<keyword evidence="2" id="KW-1185">Reference proteome</keyword>
<accession>A0A915IR66</accession>
<reference evidence="3" key="1">
    <citation type="submission" date="2022-11" db="UniProtKB">
        <authorList>
            <consortium name="WormBaseParasite"/>
        </authorList>
    </citation>
    <scope>IDENTIFICATION</scope>
</reference>
<evidence type="ECO:0000313" key="3">
    <source>
        <dbReference type="WBParaSite" id="nRc.2.0.1.t16693-RA"/>
    </source>
</evidence>
<feature type="transmembrane region" description="Helical" evidence="1">
    <location>
        <begin position="29"/>
        <end position="52"/>
    </location>
</feature>
<feature type="transmembrane region" description="Helical" evidence="1">
    <location>
        <begin position="108"/>
        <end position="132"/>
    </location>
</feature>
<dbReference type="AlphaFoldDB" id="A0A915IR66"/>
<keyword evidence="1" id="KW-0472">Membrane</keyword>
<keyword evidence="1" id="KW-0812">Transmembrane</keyword>
<dbReference type="Proteomes" id="UP000887565">
    <property type="component" value="Unplaced"/>
</dbReference>
<evidence type="ECO:0000313" key="2">
    <source>
        <dbReference type="Proteomes" id="UP000887565"/>
    </source>
</evidence>
<evidence type="ECO:0000256" key="1">
    <source>
        <dbReference type="SAM" id="Phobius"/>
    </source>
</evidence>
<keyword evidence="1" id="KW-1133">Transmembrane helix</keyword>
<organism evidence="2 3">
    <name type="scientific">Romanomermis culicivorax</name>
    <name type="common">Nematode worm</name>
    <dbReference type="NCBI Taxonomy" id="13658"/>
    <lineage>
        <taxon>Eukaryota</taxon>
        <taxon>Metazoa</taxon>
        <taxon>Ecdysozoa</taxon>
        <taxon>Nematoda</taxon>
        <taxon>Enoplea</taxon>
        <taxon>Dorylaimia</taxon>
        <taxon>Mermithida</taxon>
        <taxon>Mermithoidea</taxon>
        <taxon>Mermithidae</taxon>
        <taxon>Romanomermis</taxon>
    </lineage>
</organism>
<proteinExistence type="predicted"/>